<dbReference type="InterPro" id="IPR047178">
    <property type="entry name" value="JIP1_scaffold"/>
</dbReference>
<evidence type="ECO:0000313" key="12">
    <source>
        <dbReference type="Proteomes" id="UP000659654"/>
    </source>
</evidence>
<dbReference type="Pfam" id="PF00640">
    <property type="entry name" value="PID"/>
    <property type="match status" value="1"/>
</dbReference>
<keyword evidence="6" id="KW-0175">Coiled coil</keyword>
<gene>
    <name evidence="10" type="ORF">BXYJ_LOCUS3145</name>
</gene>
<evidence type="ECO:0000259" key="9">
    <source>
        <dbReference type="PROSITE" id="PS50002"/>
    </source>
</evidence>
<protein>
    <submittedName>
        <fullName evidence="10">(pine wood nematode) hypothetical protein</fullName>
    </submittedName>
</protein>
<feature type="region of interest" description="Disordered" evidence="7">
    <location>
        <begin position="50"/>
        <end position="96"/>
    </location>
</feature>
<evidence type="ECO:0000313" key="11">
    <source>
        <dbReference type="Proteomes" id="UP000095284"/>
    </source>
</evidence>
<dbReference type="EMBL" id="CAJFCV020000002">
    <property type="protein sequence ID" value="CAG9093041.1"/>
    <property type="molecule type" value="Genomic_DNA"/>
</dbReference>
<evidence type="ECO:0000313" key="10">
    <source>
        <dbReference type="EMBL" id="CAD5213668.1"/>
    </source>
</evidence>
<reference evidence="13" key="1">
    <citation type="submission" date="2016-11" db="UniProtKB">
        <authorList>
            <consortium name="WormBaseParasite"/>
        </authorList>
    </citation>
    <scope>IDENTIFICATION</scope>
</reference>
<feature type="compositionally biased region" description="Polar residues" evidence="7">
    <location>
        <begin position="1256"/>
        <end position="1266"/>
    </location>
</feature>
<evidence type="ECO:0000256" key="1">
    <source>
        <dbReference type="ARBA" id="ARBA00004496"/>
    </source>
</evidence>
<dbReference type="Pfam" id="PF14604">
    <property type="entry name" value="SH3_9"/>
    <property type="match status" value="1"/>
</dbReference>
<feature type="compositionally biased region" description="Basic and acidic residues" evidence="7">
    <location>
        <begin position="366"/>
        <end position="385"/>
    </location>
</feature>
<feature type="region of interest" description="Disordered" evidence="7">
    <location>
        <begin position="631"/>
        <end position="729"/>
    </location>
</feature>
<dbReference type="PANTHER" id="PTHR47437">
    <property type="entry name" value="JNK-INTERACTING PROTEIN 1-LIKE PROTEIN"/>
    <property type="match status" value="1"/>
</dbReference>
<dbReference type="GO" id="GO:0005737">
    <property type="term" value="C:cytoplasm"/>
    <property type="evidence" value="ECO:0007669"/>
    <property type="project" value="UniProtKB-SubCell"/>
</dbReference>
<sequence>MNSTSNSFTRDIYGYQPFAMANEESTSQYPTIFDDDDDLEQMVNRFMANSKSAHADLAQMATKISKPKKFRDDPNEEDETSQEDEAEDDVDSDEEFYVHKSLLPMRKSKSSTAGFLRQLNSWNDQVEKERRKTESELMSQIEAQKQAFLAEYRRKASIQVLTAKNASIDQVWPEPDPDPEVLQQYQPTTSLKIPEISVPKANLVRGDVIKVSVDDSYNDMGISDGCWSSPGNFYEDESDDENDYDSDLDESDHGVPSFSPTFAPRRPLFRSWSSPASFDQPPLDFTEDLYNTPQARRFSAIVDEDSLQIFALKAQSQIRRSKSFEPEKFSKRKNFWAKRRKTSTLGFVHFESALVEEDGDMESEVEEMKENAIEERKESSENERFYDDEETLEADKLLEMQADNDTDLEKMSVSSSIHQQLRLDEDQMSLEEDDFEEQVEHPEDSDEEIDEEEEDIVEPLDSGLAEFSVRRRSQFFIAKSASLPQSKSDSQLKAQKLKGRSMSFNQPEVTKMLRHSYTYHEGSSRQDIEDKVDLPDDLVESFALENDDDEGKTSESDSCSLQDTEEEVEEEEDEGLVESCHPDQDEEDRPKGGLYKLPAKGVRGTHSFYDIQEHVASVIRSQTDYNLSVKACQPSTSRDSHFTEESFEPEQGSSRDCMAAEGQMDQKIEQKRAGTDDNCFYGQKGPVQDQNSSDFVGRSSKADDSLDKEDEENFQASPTNPPRFPVDDIDEDVSMRSKSEMPTTYDNINDTDEEDLPLDVMDEVTGSLEELRALNSQHEPMDSTRNSDRSRRRDLLLSGGIPDRAESLPRSWVPDKTKTTEEKEPLDLRARLENVALTAMANALESIERQEVTENGPKNRYGVTPEDDVKFKDTRKEIIKSPAALQAKRLFGTSRSDMSAVSTFAGDYADFPMADDETAPVSIPIAKVPKPVLRRRSPPIASEDELSESEISELERQLASGGAFDAPYATRKYDLRQDFDSDDSADEENMPSAACQSELSAHHLYAMAGSSSLPSFAFTADVYETLAEEMVKDQRDQLEETAQWLRKSKTQCFENNAPPPGLNSNFGSRRRILPMRPDDVPSAQIHPTPAQPLVRAFTQEQHQQLRQVIQNDAANENIVLATPNSLEHAKKLHSTTVIQSSPQVHVPRRLPTLPVEGASAQYNMYNGPSGSATNVPIVPKYIPRHAPPSNQIIPRGTMASQAGHRHEYQLSYGIEQSLVRSSTNYGLEDSYYEDGLNGNTAIFDHKRPVYAAEDSSGISSFTSDPNPTGGPTHRAQFTFVPRHDDEVLMEVGDALRVEREYEDHWCYGINLRTGQTGLFPAAHVCEIDLIEEISNSVLNPGQGKSPVSSAERDTFYLTMLASIEVAHHKGNDVLVQAINKVCEMYQRKEEILVPQTVLMEVSFRGIHIIDKRKKDIFRCPTFDYFYSLQNISFCGAHPTQLRYFGFLTKHPLLPRFACHVFLSQSSTQPIVESIGRAFKRSYDEYMAFAHPTEDIYIE</sequence>
<accession>A0A1I7SD28</accession>
<dbReference type="GO" id="GO:0005078">
    <property type="term" value="F:MAP-kinase scaffold activity"/>
    <property type="evidence" value="ECO:0007669"/>
    <property type="project" value="TreeGrafter"/>
</dbReference>
<feature type="region of interest" description="Disordered" evidence="7">
    <location>
        <begin position="480"/>
        <end position="598"/>
    </location>
</feature>
<dbReference type="OrthoDB" id="5965083at2759"/>
<dbReference type="GO" id="GO:0046328">
    <property type="term" value="P:regulation of JNK cascade"/>
    <property type="evidence" value="ECO:0007669"/>
    <property type="project" value="InterPro"/>
</dbReference>
<dbReference type="FunFam" id="2.30.30.40:FF:000032">
    <property type="entry name" value="Putative C-Jun-amino-terminal kinase-interacting protein 2"/>
    <property type="match status" value="1"/>
</dbReference>
<evidence type="ECO:0000256" key="3">
    <source>
        <dbReference type="ARBA" id="ARBA00022443"/>
    </source>
</evidence>
<evidence type="ECO:0000256" key="7">
    <source>
        <dbReference type="SAM" id="MobiDB-lite"/>
    </source>
</evidence>
<feature type="compositionally biased region" description="Basic and acidic residues" evidence="7">
    <location>
        <begin position="779"/>
        <end position="795"/>
    </location>
</feature>
<dbReference type="CDD" id="cd01212">
    <property type="entry name" value="PTB_JIP"/>
    <property type="match status" value="1"/>
</dbReference>
<feature type="coiled-coil region" evidence="6">
    <location>
        <begin position="116"/>
        <end position="143"/>
    </location>
</feature>
<evidence type="ECO:0000313" key="13">
    <source>
        <dbReference type="WBParaSite" id="BXY_1093200.1"/>
    </source>
</evidence>
<feature type="compositionally biased region" description="Basic and acidic residues" evidence="7">
    <location>
        <begin position="803"/>
        <end position="822"/>
    </location>
</feature>
<comment type="similarity">
    <text evidence="2">Belongs to the JIP scaffold family.</text>
</comment>
<dbReference type="InterPro" id="IPR036028">
    <property type="entry name" value="SH3-like_dom_sf"/>
</dbReference>
<dbReference type="SMART" id="SM00326">
    <property type="entry name" value="SH3"/>
    <property type="match status" value="1"/>
</dbReference>
<feature type="compositionally biased region" description="Acidic residues" evidence="7">
    <location>
        <begin position="74"/>
        <end position="95"/>
    </location>
</feature>
<feature type="region of interest" description="Disordered" evidence="7">
    <location>
        <begin position="772"/>
        <end position="822"/>
    </location>
</feature>
<dbReference type="InterPro" id="IPR001452">
    <property type="entry name" value="SH3_domain"/>
</dbReference>
<dbReference type="WBParaSite" id="BXY_1093200.1">
    <property type="protein sequence ID" value="BXY_1093200.1"/>
    <property type="gene ID" value="BXY_1093200"/>
</dbReference>
<feature type="domain" description="PID" evidence="8">
    <location>
        <begin position="1355"/>
        <end position="1486"/>
    </location>
</feature>
<dbReference type="PROSITE" id="PS50002">
    <property type="entry name" value="SH3"/>
    <property type="match status" value="1"/>
</dbReference>
<feature type="region of interest" description="Disordered" evidence="7">
    <location>
        <begin position="358"/>
        <end position="455"/>
    </location>
</feature>
<evidence type="ECO:0000256" key="6">
    <source>
        <dbReference type="SAM" id="Coils"/>
    </source>
</evidence>
<feature type="compositionally biased region" description="Acidic residues" evidence="7">
    <location>
        <begin position="426"/>
        <end position="455"/>
    </location>
</feature>
<feature type="compositionally biased region" description="Basic and acidic residues" evidence="7">
    <location>
        <begin position="522"/>
        <end position="534"/>
    </location>
</feature>
<reference evidence="10" key="2">
    <citation type="submission" date="2020-09" db="EMBL/GenBank/DDBJ databases">
        <authorList>
            <person name="Kikuchi T."/>
        </authorList>
    </citation>
    <scope>NUCLEOTIDE SEQUENCE</scope>
    <source>
        <strain evidence="10">Ka4C1</strain>
    </source>
</reference>
<feature type="compositionally biased region" description="Basic and acidic residues" evidence="7">
    <location>
        <begin position="580"/>
        <end position="591"/>
    </location>
</feature>
<dbReference type="CDD" id="cd11801">
    <property type="entry name" value="SH3_JIP1_like"/>
    <property type="match status" value="1"/>
</dbReference>
<comment type="subcellular location">
    <subcellularLocation>
        <location evidence="1">Cytoplasm</location>
    </subcellularLocation>
</comment>
<feature type="region of interest" description="Disordered" evidence="7">
    <location>
        <begin position="736"/>
        <end position="755"/>
    </location>
</feature>
<dbReference type="GO" id="GO:0008432">
    <property type="term" value="F:JUN kinase binding"/>
    <property type="evidence" value="ECO:0007669"/>
    <property type="project" value="TreeGrafter"/>
</dbReference>
<dbReference type="PROSITE" id="PS01179">
    <property type="entry name" value="PID"/>
    <property type="match status" value="1"/>
</dbReference>
<feature type="compositionally biased region" description="Basic and acidic residues" evidence="7">
    <location>
        <begin position="664"/>
        <end position="675"/>
    </location>
</feature>
<dbReference type="PANTHER" id="PTHR47437:SF4">
    <property type="entry name" value="JNK-INTERACTING PROTEIN 1-LIKE PROTEIN"/>
    <property type="match status" value="1"/>
</dbReference>
<feature type="domain" description="SH3" evidence="9">
    <location>
        <begin position="1268"/>
        <end position="1329"/>
    </location>
</feature>
<dbReference type="Proteomes" id="UP000582659">
    <property type="component" value="Unassembled WGS sequence"/>
</dbReference>
<evidence type="ECO:0000259" key="8">
    <source>
        <dbReference type="PROSITE" id="PS01179"/>
    </source>
</evidence>
<evidence type="ECO:0000256" key="4">
    <source>
        <dbReference type="ARBA" id="ARBA00022490"/>
    </source>
</evidence>
<dbReference type="Gene3D" id="2.30.29.30">
    <property type="entry name" value="Pleckstrin-homology domain (PH domain)/Phosphotyrosine-binding domain (PTB)"/>
    <property type="match status" value="1"/>
</dbReference>
<keyword evidence="3 5" id="KW-0728">SH3 domain</keyword>
<feature type="compositionally biased region" description="Acidic residues" evidence="7">
    <location>
        <begin position="563"/>
        <end position="576"/>
    </location>
</feature>
<dbReference type="InterPro" id="IPR011993">
    <property type="entry name" value="PH-like_dom_sf"/>
</dbReference>
<organism evidence="11 13">
    <name type="scientific">Bursaphelenchus xylophilus</name>
    <name type="common">Pinewood nematode worm</name>
    <name type="synonym">Aphelenchoides xylophilus</name>
    <dbReference type="NCBI Taxonomy" id="6326"/>
    <lineage>
        <taxon>Eukaryota</taxon>
        <taxon>Metazoa</taxon>
        <taxon>Ecdysozoa</taxon>
        <taxon>Nematoda</taxon>
        <taxon>Chromadorea</taxon>
        <taxon>Rhabditida</taxon>
        <taxon>Tylenchina</taxon>
        <taxon>Tylenchomorpha</taxon>
        <taxon>Aphelenchoidea</taxon>
        <taxon>Aphelenchoididae</taxon>
        <taxon>Bursaphelenchus</taxon>
    </lineage>
</organism>
<dbReference type="InterPro" id="IPR006020">
    <property type="entry name" value="PTB/PI_dom"/>
</dbReference>
<keyword evidence="12" id="KW-1185">Reference proteome</keyword>
<evidence type="ECO:0000256" key="5">
    <source>
        <dbReference type="PROSITE-ProRule" id="PRU00192"/>
    </source>
</evidence>
<dbReference type="Proteomes" id="UP000659654">
    <property type="component" value="Unassembled WGS sequence"/>
</dbReference>
<dbReference type="SUPFAM" id="SSF50044">
    <property type="entry name" value="SH3-domain"/>
    <property type="match status" value="1"/>
</dbReference>
<dbReference type="GO" id="GO:0007254">
    <property type="term" value="P:JNK cascade"/>
    <property type="evidence" value="ECO:0007669"/>
    <property type="project" value="TreeGrafter"/>
</dbReference>
<feature type="region of interest" description="Disordered" evidence="7">
    <location>
        <begin position="1255"/>
        <end position="1276"/>
    </location>
</feature>
<dbReference type="Proteomes" id="UP000095284">
    <property type="component" value="Unplaced"/>
</dbReference>
<dbReference type="SUPFAM" id="SSF50729">
    <property type="entry name" value="PH domain-like"/>
    <property type="match status" value="1"/>
</dbReference>
<proteinExistence type="inferred from homology"/>
<dbReference type="EMBL" id="CAJFDI010000002">
    <property type="protein sequence ID" value="CAD5213668.1"/>
    <property type="molecule type" value="Genomic_DNA"/>
</dbReference>
<feature type="compositionally biased region" description="Polar residues" evidence="7">
    <location>
        <begin position="482"/>
        <end position="493"/>
    </location>
</feature>
<feature type="region of interest" description="Disordered" evidence="7">
    <location>
        <begin position="228"/>
        <end position="262"/>
    </location>
</feature>
<feature type="compositionally biased region" description="Acidic residues" evidence="7">
    <location>
        <begin position="234"/>
        <end position="250"/>
    </location>
</feature>
<keyword evidence="4" id="KW-0963">Cytoplasm</keyword>
<feature type="compositionally biased region" description="Acidic residues" evidence="7">
    <location>
        <begin position="535"/>
        <end position="550"/>
    </location>
</feature>
<evidence type="ECO:0000256" key="2">
    <source>
        <dbReference type="ARBA" id="ARBA00009866"/>
    </source>
</evidence>
<name>A0A1I7SD28_BURXY</name>
<dbReference type="Gene3D" id="2.30.30.40">
    <property type="entry name" value="SH3 Domains"/>
    <property type="match status" value="1"/>
</dbReference>
<dbReference type="SMART" id="SM00462">
    <property type="entry name" value="PTB"/>
    <property type="match status" value="1"/>
</dbReference>
<dbReference type="SMR" id="A0A1I7SD28"/>